<keyword evidence="10" id="KW-0156">Chromatin regulator</keyword>
<keyword evidence="9" id="KW-0949">S-adenosyl-L-methionine</keyword>
<evidence type="ECO:0000256" key="15">
    <source>
        <dbReference type="SAM" id="MobiDB-lite"/>
    </source>
</evidence>
<comment type="caution">
    <text evidence="17">The sequence shown here is derived from an EMBL/GenBank/DDBJ whole genome shotgun (WGS) entry which is preliminary data.</text>
</comment>
<dbReference type="InterPro" id="IPR025783">
    <property type="entry name" value="Set9_fungi"/>
</dbReference>
<evidence type="ECO:0000256" key="13">
    <source>
        <dbReference type="ARBA" id="ARBA00030653"/>
    </source>
</evidence>
<dbReference type="PROSITE" id="PS51567">
    <property type="entry name" value="SAM_MT43_SUVAR420_1"/>
    <property type="match status" value="1"/>
</dbReference>
<dbReference type="EC" id="2.1.1.372" evidence="12"/>
<dbReference type="EMBL" id="JAVHJO010000001">
    <property type="protein sequence ID" value="KAK6543785.1"/>
    <property type="molecule type" value="Genomic_DNA"/>
</dbReference>
<organism evidence="17 18">
    <name type="scientific">Orbilia ellipsospora</name>
    <dbReference type="NCBI Taxonomy" id="2528407"/>
    <lineage>
        <taxon>Eukaryota</taxon>
        <taxon>Fungi</taxon>
        <taxon>Dikarya</taxon>
        <taxon>Ascomycota</taxon>
        <taxon>Pezizomycotina</taxon>
        <taxon>Orbiliomycetes</taxon>
        <taxon>Orbiliales</taxon>
        <taxon>Orbiliaceae</taxon>
        <taxon>Orbilia</taxon>
    </lineage>
</organism>
<dbReference type="SMART" id="SM00317">
    <property type="entry name" value="SET"/>
    <property type="match status" value="1"/>
</dbReference>
<dbReference type="Gene3D" id="2.170.270.10">
    <property type="entry name" value="SET domain"/>
    <property type="match status" value="1"/>
</dbReference>
<evidence type="ECO:0000256" key="4">
    <source>
        <dbReference type="ARBA" id="ARBA00014232"/>
    </source>
</evidence>
<reference evidence="17 18" key="1">
    <citation type="submission" date="2019-10" db="EMBL/GenBank/DDBJ databases">
        <authorList>
            <person name="Palmer J.M."/>
        </authorList>
    </citation>
    <scope>NUCLEOTIDE SEQUENCE [LARGE SCALE GENOMIC DNA]</scope>
    <source>
        <strain evidence="17 18">TWF694</strain>
    </source>
</reference>
<evidence type="ECO:0000256" key="7">
    <source>
        <dbReference type="ARBA" id="ARBA00022603"/>
    </source>
</evidence>
<evidence type="ECO:0000256" key="3">
    <source>
        <dbReference type="ARBA" id="ARBA00004286"/>
    </source>
</evidence>
<comment type="catalytic activity">
    <reaction evidence="14">
        <text>L-lysyl(20)-[histone H4] + 3 S-adenosyl-L-methionine = N(6),N(6),N(6)-trimethyl-L-lysyl(20)-[histone H4] + 3 S-adenosyl-L-homocysteine + 3 H(+)</text>
        <dbReference type="Rhea" id="RHEA:64456"/>
        <dbReference type="Rhea" id="RHEA-COMP:15554"/>
        <dbReference type="Rhea" id="RHEA-COMP:15998"/>
        <dbReference type="ChEBI" id="CHEBI:15378"/>
        <dbReference type="ChEBI" id="CHEBI:29969"/>
        <dbReference type="ChEBI" id="CHEBI:57856"/>
        <dbReference type="ChEBI" id="CHEBI:59789"/>
        <dbReference type="ChEBI" id="CHEBI:61961"/>
        <dbReference type="EC" id="2.1.1.372"/>
    </reaction>
</comment>
<feature type="region of interest" description="Disordered" evidence="15">
    <location>
        <begin position="268"/>
        <end position="290"/>
    </location>
</feature>
<comment type="subcellular location">
    <subcellularLocation>
        <location evidence="3">Chromosome</location>
    </subcellularLocation>
    <subcellularLocation>
        <location evidence="2">Nucleus</location>
    </subcellularLocation>
</comment>
<dbReference type="GO" id="GO:0032259">
    <property type="term" value="P:methylation"/>
    <property type="evidence" value="ECO:0007669"/>
    <property type="project" value="UniProtKB-KW"/>
</dbReference>
<keyword evidence="7" id="KW-0489">Methyltransferase</keyword>
<dbReference type="Pfam" id="PF00856">
    <property type="entry name" value="SET"/>
    <property type="match status" value="1"/>
</dbReference>
<feature type="compositionally biased region" description="Basic and acidic residues" evidence="15">
    <location>
        <begin position="573"/>
        <end position="582"/>
    </location>
</feature>
<evidence type="ECO:0000256" key="10">
    <source>
        <dbReference type="ARBA" id="ARBA00022853"/>
    </source>
</evidence>
<evidence type="ECO:0000313" key="18">
    <source>
        <dbReference type="Proteomes" id="UP001365542"/>
    </source>
</evidence>
<evidence type="ECO:0000259" key="16">
    <source>
        <dbReference type="PROSITE" id="PS50280"/>
    </source>
</evidence>
<dbReference type="AlphaFoldDB" id="A0AAV9XNU8"/>
<dbReference type="PROSITE" id="PS50280">
    <property type="entry name" value="SET"/>
    <property type="match status" value="1"/>
</dbReference>
<keyword evidence="6" id="KW-0158">Chromosome</keyword>
<evidence type="ECO:0000313" key="17">
    <source>
        <dbReference type="EMBL" id="KAK6543785.1"/>
    </source>
</evidence>
<name>A0AAV9XNU8_9PEZI</name>
<dbReference type="GO" id="GO:0140943">
    <property type="term" value="F:histone H4K20 trimethyltransferase activity"/>
    <property type="evidence" value="ECO:0007669"/>
    <property type="project" value="UniProtKB-EC"/>
</dbReference>
<dbReference type="PANTHER" id="PTHR12977:SF4">
    <property type="entry name" value="HISTONE-LYSINE N-METHYLTRANSFERASE KMT5B"/>
    <property type="match status" value="1"/>
</dbReference>
<evidence type="ECO:0000256" key="8">
    <source>
        <dbReference type="ARBA" id="ARBA00022679"/>
    </source>
</evidence>
<keyword evidence="18" id="KW-1185">Reference proteome</keyword>
<dbReference type="InterPro" id="IPR001214">
    <property type="entry name" value="SET_dom"/>
</dbReference>
<feature type="domain" description="SET" evidence="16">
    <location>
        <begin position="128"/>
        <end position="227"/>
    </location>
</feature>
<evidence type="ECO:0000256" key="9">
    <source>
        <dbReference type="ARBA" id="ARBA00022691"/>
    </source>
</evidence>
<keyword evidence="11" id="KW-0539">Nucleus</keyword>
<dbReference type="CDD" id="cd10524">
    <property type="entry name" value="SET_Suv4-20-like"/>
    <property type="match status" value="1"/>
</dbReference>
<evidence type="ECO:0000256" key="1">
    <source>
        <dbReference type="ARBA" id="ARBA00001984"/>
    </source>
</evidence>
<dbReference type="InterPro" id="IPR041938">
    <property type="entry name" value="Hist-Lys_N-MTase_N"/>
</dbReference>
<evidence type="ECO:0000256" key="12">
    <source>
        <dbReference type="ARBA" id="ARBA00024057"/>
    </source>
</evidence>
<evidence type="ECO:0000256" key="6">
    <source>
        <dbReference type="ARBA" id="ARBA00022454"/>
    </source>
</evidence>
<evidence type="ECO:0000256" key="5">
    <source>
        <dbReference type="ARBA" id="ARBA00015413"/>
    </source>
</evidence>
<protein>
    <recommendedName>
        <fullName evidence="5">Histone-lysine N-methyltransferase SET9</fullName>
        <ecNumber evidence="12">2.1.1.372</ecNumber>
    </recommendedName>
    <alternativeName>
        <fullName evidence="4">Histone-lysine N-methyltransferase set9</fullName>
    </alternativeName>
    <alternativeName>
        <fullName evidence="13">SET domain protein 9</fullName>
    </alternativeName>
</protein>
<dbReference type="Proteomes" id="UP001365542">
    <property type="component" value="Unassembled WGS sequence"/>
</dbReference>
<evidence type="ECO:0000256" key="14">
    <source>
        <dbReference type="ARBA" id="ARBA00048081"/>
    </source>
</evidence>
<dbReference type="SUPFAM" id="SSF82199">
    <property type="entry name" value="SET domain"/>
    <property type="match status" value="1"/>
</dbReference>
<evidence type="ECO:0000256" key="2">
    <source>
        <dbReference type="ARBA" id="ARBA00004123"/>
    </source>
</evidence>
<dbReference type="InterPro" id="IPR046341">
    <property type="entry name" value="SET_dom_sf"/>
</dbReference>
<gene>
    <name evidence="17" type="primary">SET9</name>
    <name evidence="17" type="ORF">TWF694_000517</name>
</gene>
<proteinExistence type="predicted"/>
<comment type="function">
    <text evidence="1">Histone methyltransferase that trimethylates 'Lys-20' of histone H4 to form H4K20me3.</text>
</comment>
<keyword evidence="8" id="KW-0808">Transferase</keyword>
<dbReference type="PANTHER" id="PTHR12977">
    <property type="entry name" value="SUPPRESSOR OF VARIEGATION 4-20-RELATED"/>
    <property type="match status" value="1"/>
</dbReference>
<accession>A0AAV9XNU8</accession>
<dbReference type="GO" id="GO:0005694">
    <property type="term" value="C:chromosome"/>
    <property type="evidence" value="ECO:0007669"/>
    <property type="project" value="UniProtKB-SubCell"/>
</dbReference>
<dbReference type="Gene3D" id="1.10.10.1700">
    <property type="entry name" value="Histone-lysine N-methyltransferase"/>
    <property type="match status" value="1"/>
</dbReference>
<dbReference type="GO" id="GO:0005634">
    <property type="term" value="C:nucleus"/>
    <property type="evidence" value="ECO:0007669"/>
    <property type="project" value="UniProtKB-SubCell"/>
</dbReference>
<evidence type="ECO:0000256" key="11">
    <source>
        <dbReference type="ARBA" id="ARBA00023242"/>
    </source>
</evidence>
<dbReference type="InterPro" id="IPR039977">
    <property type="entry name" value="Suv4-20/Set9"/>
</dbReference>
<sequence length="582" mass="66095">MPSKPKKPYALSLRLLSSFDDILTDVLVDKLFYWTNIRKVHPRYQSNRTIKDKQVGDIIRTHVCVGRNIQAATDRLLEIDGIKRFCQKLRPEEKADFVKHVKRYVEIYHPDSAYEVTTTNRYTLTTLEASVLARSEISKGDSIRNLSGVMVTMTKEEEAEFNEASNRDFSIIHSSRKAGAQIFLGPARFVNHDCSPNCRFVSASRSIVTFAALRKIQPGEEITVYYSDDYFGPNNVECLCQSCEKSMRGGWSKSVGYMTNITPSKRQYEEVKDEDDYAGRAKKRARKSLPTPALSVGDDVSIKAFSPPAVNFAATVSTELTPVVTPLEAPEGMNAPAAITEISLVVPCTDILKAEHTNTPGLLTPGPVASPLELSLSPIDDTTLVTLTPLDDGYESDLTVYSDTDMEILNSKYKWFPDTKIPAKPINPDPQSLPLVPEGVRYPGDHLVENTIIDPKFQMRCTCQNVNCGVPFIYKNEDDFRFLNHIPRCCPRCERHSKIYGLVWPKTILKSDDPEKRVMNPEDVERSVNLAQHKRDLRSIEEWRVENMLKEVFKKNLRRENRKLEKKRRKERKARDTPTVEA</sequence>
<feature type="region of interest" description="Disordered" evidence="15">
    <location>
        <begin position="560"/>
        <end position="582"/>
    </location>
</feature>